<dbReference type="PANTHER" id="PTHR10380">
    <property type="entry name" value="CUTICLE PROTEIN"/>
    <property type="match status" value="1"/>
</dbReference>
<feature type="chain" id="PRO_5035458970" evidence="4">
    <location>
        <begin position="19"/>
        <end position="496"/>
    </location>
</feature>
<dbReference type="GO" id="GO:0062129">
    <property type="term" value="C:chitin-based extracellular matrix"/>
    <property type="evidence" value="ECO:0007669"/>
    <property type="project" value="TreeGrafter"/>
</dbReference>
<protein>
    <submittedName>
        <fullName evidence="5">Uncharacterized protein</fullName>
    </submittedName>
</protein>
<evidence type="ECO:0000256" key="4">
    <source>
        <dbReference type="SAM" id="SignalP"/>
    </source>
</evidence>
<dbReference type="PROSITE" id="PS51155">
    <property type="entry name" value="CHIT_BIND_RR_2"/>
    <property type="match status" value="3"/>
</dbReference>
<evidence type="ECO:0000313" key="5">
    <source>
        <dbReference type="EMBL" id="CAH0728964.1"/>
    </source>
</evidence>
<dbReference type="GO" id="GO:0008010">
    <property type="term" value="F:structural constituent of chitin-based larval cuticle"/>
    <property type="evidence" value="ECO:0007669"/>
    <property type="project" value="TreeGrafter"/>
</dbReference>
<feature type="compositionally biased region" description="Basic and acidic residues" evidence="3">
    <location>
        <begin position="102"/>
        <end position="118"/>
    </location>
</feature>
<sequence length="496" mass="53904">MSWIYGVCILCVCALVRTQLIPGKSRAADGDYNNVNTDGSFDFGYANKDRGGSYHLAHGNANGVVGGRFGAREPGKDEVKETIYTAGPRGFRAKGPNVHRKIDLDQRPRGNIGNKDDPYFDPSEDPSYSFKQDTRTYSKNENADSRGDVKGHYSFVDDIGERHDVSYIAGRDTGFHVSSAHPDAPNGIGSPFHHAPLVRGESKPRGRTAVQRGLDGSYRFISAGPDQRRTESSDSHGNVRGSYTFLDDKGVQRTVHYIAGPGIGYRIVKNSNDPFIPSYFPTLPSPYDPAFNAGGSIGSPAYTPNDESSDDVFKGPDGTAASGHIKPPPFPTDVDRPTKPITPVVSDSAEEPAGEPGYGPGPTFVQEPPSEIPDVGYVDEEETFAGPKPTKGQGKPWRPSKPYRPTKKPYVPLKPTQETIITNDYDDDGDKSKPEYAVGFNIHHSKPDTTIIRNIGEDYFGIPPGVSVRAHVQSIDLYPFGSKPISPSEALENDET</sequence>
<keyword evidence="1 4" id="KW-0732">Signal</keyword>
<feature type="region of interest" description="Disordered" evidence="3">
    <location>
        <begin position="102"/>
        <end position="145"/>
    </location>
</feature>
<dbReference type="OrthoDB" id="8196648at2759"/>
<keyword evidence="2" id="KW-0193">Cuticle</keyword>
<feature type="compositionally biased region" description="Basic and acidic residues" evidence="3">
    <location>
        <begin position="132"/>
        <end position="145"/>
    </location>
</feature>
<evidence type="ECO:0000256" key="1">
    <source>
        <dbReference type="ARBA" id="ARBA00022729"/>
    </source>
</evidence>
<feature type="region of interest" description="Disordered" evidence="3">
    <location>
        <begin position="298"/>
        <end position="432"/>
    </location>
</feature>
<evidence type="ECO:0000313" key="6">
    <source>
        <dbReference type="Proteomes" id="UP000838878"/>
    </source>
</evidence>
<dbReference type="InterPro" id="IPR050468">
    <property type="entry name" value="Cuticle_Struct_Prot"/>
</dbReference>
<dbReference type="InterPro" id="IPR000618">
    <property type="entry name" value="Insect_cuticle"/>
</dbReference>
<gene>
    <name evidence="5" type="ORF">BINO364_LOCUS14121</name>
</gene>
<organism evidence="5 6">
    <name type="scientific">Brenthis ino</name>
    <name type="common">lesser marbled fritillary</name>
    <dbReference type="NCBI Taxonomy" id="405034"/>
    <lineage>
        <taxon>Eukaryota</taxon>
        <taxon>Metazoa</taxon>
        <taxon>Ecdysozoa</taxon>
        <taxon>Arthropoda</taxon>
        <taxon>Hexapoda</taxon>
        <taxon>Insecta</taxon>
        <taxon>Pterygota</taxon>
        <taxon>Neoptera</taxon>
        <taxon>Endopterygota</taxon>
        <taxon>Lepidoptera</taxon>
        <taxon>Glossata</taxon>
        <taxon>Ditrysia</taxon>
        <taxon>Papilionoidea</taxon>
        <taxon>Nymphalidae</taxon>
        <taxon>Heliconiinae</taxon>
        <taxon>Argynnini</taxon>
        <taxon>Brenthis</taxon>
    </lineage>
</organism>
<name>A0A8J9YE17_9NEOP</name>
<proteinExistence type="predicted"/>
<keyword evidence="6" id="KW-1185">Reference proteome</keyword>
<dbReference type="Pfam" id="PF00379">
    <property type="entry name" value="Chitin_bind_4"/>
    <property type="match status" value="3"/>
</dbReference>
<feature type="signal peptide" evidence="4">
    <location>
        <begin position="1"/>
        <end position="18"/>
    </location>
</feature>
<feature type="region of interest" description="Disordered" evidence="3">
    <location>
        <begin position="219"/>
        <end position="238"/>
    </location>
</feature>
<reference evidence="5" key="1">
    <citation type="submission" date="2021-12" db="EMBL/GenBank/DDBJ databases">
        <authorList>
            <person name="Martin H S."/>
        </authorList>
    </citation>
    <scope>NUCLEOTIDE SEQUENCE</scope>
</reference>
<evidence type="ECO:0000256" key="3">
    <source>
        <dbReference type="SAM" id="MobiDB-lite"/>
    </source>
</evidence>
<evidence type="ECO:0000256" key="2">
    <source>
        <dbReference type="PROSITE-ProRule" id="PRU00497"/>
    </source>
</evidence>
<dbReference type="PANTHER" id="PTHR10380:SF235">
    <property type="entry name" value="CUTICULAR PROTEIN 73D, ISOFORM B"/>
    <property type="match status" value="1"/>
</dbReference>
<dbReference type="AlphaFoldDB" id="A0A8J9YE17"/>
<dbReference type="Proteomes" id="UP000838878">
    <property type="component" value="Chromosome 7"/>
</dbReference>
<feature type="non-terminal residue" evidence="5">
    <location>
        <position position="496"/>
    </location>
</feature>
<accession>A0A8J9YE17</accession>
<dbReference type="EMBL" id="OV170227">
    <property type="protein sequence ID" value="CAH0728964.1"/>
    <property type="molecule type" value="Genomic_DNA"/>
</dbReference>